<dbReference type="Gene3D" id="3.40.50.300">
    <property type="entry name" value="P-loop containing nucleotide triphosphate hydrolases"/>
    <property type="match status" value="1"/>
</dbReference>
<proteinExistence type="predicted"/>
<dbReference type="InterPro" id="IPR041617">
    <property type="entry name" value="TPR_MalT"/>
</dbReference>
<dbReference type="InterPro" id="IPR039420">
    <property type="entry name" value="WalR-like"/>
</dbReference>
<sequence length="903" mass="98293">MHQNLLPSKLSPPRPPSFQLPRAQLGERINDAGDVRLIVLRAPAGFGKTTAMLQYAARRQATGAAIRWLNLDASDNDLGRFLAHFDAAIEQVAPHVGDASGEPGLLELIDRVAASRAAFTMFLDDFEVIESLAVLDLIRQLVDHLPSGWQIVIGSRVAPGLGLGRLRARGQLLEVGPGQLRFSLEETAEYLQNRRGLKLGSTELGRLHKVTDGWATAVWLASLALEGHDDPGTFLATFSGAHAAITEYLAEDVLVRLPDAQRDFLLRTSVLHELSAPLCDALLGHTGSAALLAELERANLFLTTSDNPGHYRYHSLFREFLYAQSTQADPSAIPLLHKRASQWYEDEGRPVPAIEHALRARDYDCAARLLGIHAQRLLDLGRFRLLARWLDSMPQFLPDTQCKLNIVRAWALIFTHRYADAQVLVRRIDETMQRDEVGGNKELQAHMLALRPVLLVMTDQAQGLAIGIENHARLDPRYAFPYGLLTNLVAKLYAALGRYEEARALLDQARRSHIEIGSTFSLVMAEALEGTISLRQGRLQDAIARFRLATNNMTDDVAGRATGSAPSAMLFAEALYEAGHLEQAAQVLSIYMAQARESGASGQMVRGCITQARLAWQRGEPDRAYGVLSELELIGHRQNLGRLVVSAELERSRLALIQGDAAAAAACLRRAEAPELWSPERAVPAPLHEVETLEMGRLRLRVHGAGEAEGGATREALLAELPVSIEQLHAQRCQRLALRLSLLLAEALQRAGRPDAARERMAQALTYACTEGIVQPFADEGPVIASLALSRARAVLASGKTPVGAMPGYFERLQLACAGAAGDVEADSHSAVIQQGSGGDALTQREIHVLKLLALGKSNAALAEALFLSQATIRAHLRNISGKLGTNNRTEAVARARELGLLG</sequence>
<dbReference type="SUPFAM" id="SSF52540">
    <property type="entry name" value="P-loop containing nucleoside triphosphate hydrolases"/>
    <property type="match status" value="1"/>
</dbReference>
<dbReference type="EC" id="2.7.11.1" evidence="3"/>
<evidence type="ECO:0000313" key="4">
    <source>
        <dbReference type="Proteomes" id="UP000789704"/>
    </source>
</evidence>
<dbReference type="GO" id="GO:0006355">
    <property type="term" value="P:regulation of DNA-templated transcription"/>
    <property type="evidence" value="ECO:0007669"/>
    <property type="project" value="InterPro"/>
</dbReference>
<dbReference type="GO" id="GO:0003677">
    <property type="term" value="F:DNA binding"/>
    <property type="evidence" value="ECO:0007669"/>
    <property type="project" value="UniProtKB-KW"/>
</dbReference>
<dbReference type="SUPFAM" id="SSF48452">
    <property type="entry name" value="TPR-like"/>
    <property type="match status" value="1"/>
</dbReference>
<dbReference type="Proteomes" id="UP000789704">
    <property type="component" value="Unassembled WGS sequence"/>
</dbReference>
<gene>
    <name evidence="3" type="primary">pknK_2</name>
    <name evidence="3" type="ORF">LMG31841_00352</name>
</gene>
<dbReference type="InterPro" id="IPR016032">
    <property type="entry name" value="Sig_transdc_resp-reg_C-effctor"/>
</dbReference>
<keyword evidence="3" id="KW-0418">Kinase</keyword>
<dbReference type="SUPFAM" id="SSF46894">
    <property type="entry name" value="C-terminal effector domain of the bipartite response regulators"/>
    <property type="match status" value="1"/>
</dbReference>
<evidence type="ECO:0000256" key="1">
    <source>
        <dbReference type="ARBA" id="ARBA00023125"/>
    </source>
</evidence>
<accession>A0A9N8WZ47</accession>
<name>A0A9N8WZ47_9BURK</name>
<dbReference type="PANTHER" id="PTHR43214">
    <property type="entry name" value="TWO-COMPONENT RESPONSE REGULATOR"/>
    <property type="match status" value="1"/>
</dbReference>
<reference evidence="3" key="1">
    <citation type="submission" date="2021-04" db="EMBL/GenBank/DDBJ databases">
        <authorList>
            <person name="Vanwijnsberghe S."/>
        </authorList>
    </citation>
    <scope>NUCLEOTIDE SEQUENCE</scope>
    <source>
        <strain evidence="3">LMG 31841</strain>
    </source>
</reference>
<dbReference type="Pfam" id="PF25873">
    <property type="entry name" value="WHD_MalT"/>
    <property type="match status" value="1"/>
</dbReference>
<dbReference type="GO" id="GO:0004674">
    <property type="term" value="F:protein serine/threonine kinase activity"/>
    <property type="evidence" value="ECO:0007669"/>
    <property type="project" value="UniProtKB-EC"/>
</dbReference>
<dbReference type="AlphaFoldDB" id="A0A9N8WZ47"/>
<keyword evidence="4" id="KW-1185">Reference proteome</keyword>
<evidence type="ECO:0000259" key="2">
    <source>
        <dbReference type="PROSITE" id="PS50043"/>
    </source>
</evidence>
<dbReference type="InterPro" id="IPR011990">
    <property type="entry name" value="TPR-like_helical_dom_sf"/>
</dbReference>
<dbReference type="InterPro" id="IPR036388">
    <property type="entry name" value="WH-like_DNA-bd_sf"/>
</dbReference>
<dbReference type="InterPro" id="IPR027417">
    <property type="entry name" value="P-loop_NTPase"/>
</dbReference>
<dbReference type="Pfam" id="PF00196">
    <property type="entry name" value="GerE"/>
    <property type="match status" value="1"/>
</dbReference>
<dbReference type="EMBL" id="CAJQZC010000001">
    <property type="protein sequence ID" value="CAG4887161.1"/>
    <property type="molecule type" value="Genomic_DNA"/>
</dbReference>
<dbReference type="CDD" id="cd06170">
    <property type="entry name" value="LuxR_C_like"/>
    <property type="match status" value="1"/>
</dbReference>
<organism evidence="3 4">
    <name type="scientific">Paraburkholderia saeva</name>
    <dbReference type="NCBI Taxonomy" id="2777537"/>
    <lineage>
        <taxon>Bacteria</taxon>
        <taxon>Pseudomonadati</taxon>
        <taxon>Pseudomonadota</taxon>
        <taxon>Betaproteobacteria</taxon>
        <taxon>Burkholderiales</taxon>
        <taxon>Burkholderiaceae</taxon>
        <taxon>Paraburkholderia</taxon>
    </lineage>
</organism>
<dbReference type="Pfam" id="PF17874">
    <property type="entry name" value="TPR_MalT"/>
    <property type="match status" value="1"/>
</dbReference>
<dbReference type="PROSITE" id="PS50043">
    <property type="entry name" value="HTH_LUXR_2"/>
    <property type="match status" value="1"/>
</dbReference>
<dbReference type="Gene3D" id="1.10.10.10">
    <property type="entry name" value="Winged helix-like DNA-binding domain superfamily/Winged helix DNA-binding domain"/>
    <property type="match status" value="1"/>
</dbReference>
<feature type="domain" description="HTH luxR-type" evidence="2">
    <location>
        <begin position="835"/>
        <end position="900"/>
    </location>
</feature>
<keyword evidence="1" id="KW-0238">DNA-binding</keyword>
<protein>
    <submittedName>
        <fullName evidence="3">Serine/threonine-protein kinase PknK</fullName>
        <ecNumber evidence="3">2.7.11.1</ecNumber>
    </submittedName>
</protein>
<keyword evidence="3" id="KW-0808">Transferase</keyword>
<evidence type="ECO:0000313" key="3">
    <source>
        <dbReference type="EMBL" id="CAG4887161.1"/>
    </source>
</evidence>
<dbReference type="InterPro" id="IPR059106">
    <property type="entry name" value="WHD_MalT"/>
</dbReference>
<comment type="caution">
    <text evidence="3">The sequence shown here is derived from an EMBL/GenBank/DDBJ whole genome shotgun (WGS) entry which is preliminary data.</text>
</comment>
<dbReference type="PRINTS" id="PR00038">
    <property type="entry name" value="HTHLUXR"/>
</dbReference>
<dbReference type="InterPro" id="IPR000792">
    <property type="entry name" value="Tscrpt_reg_LuxR_C"/>
</dbReference>
<dbReference type="SMART" id="SM00421">
    <property type="entry name" value="HTH_LUXR"/>
    <property type="match status" value="1"/>
</dbReference>
<dbReference type="Gene3D" id="1.25.40.10">
    <property type="entry name" value="Tetratricopeptide repeat domain"/>
    <property type="match status" value="1"/>
</dbReference>